<dbReference type="OrthoDB" id="199084at2"/>
<evidence type="ECO:0000313" key="1">
    <source>
        <dbReference type="EMBL" id="SDM07734.1"/>
    </source>
</evidence>
<dbReference type="Proteomes" id="UP000198654">
    <property type="component" value="Unassembled WGS sequence"/>
</dbReference>
<evidence type="ECO:0000313" key="2">
    <source>
        <dbReference type="Proteomes" id="UP000198654"/>
    </source>
</evidence>
<reference evidence="1 2" key="1">
    <citation type="submission" date="2016-10" db="EMBL/GenBank/DDBJ databases">
        <authorList>
            <person name="de Groot N.N."/>
        </authorList>
    </citation>
    <scope>NUCLEOTIDE SEQUENCE [LARGE SCALE GENOMIC DNA]</scope>
    <source>
        <strain evidence="1 2">DSM 14789</strain>
    </source>
</reference>
<gene>
    <name evidence="1" type="ORF">SAMN05661010_03280</name>
</gene>
<protein>
    <recommendedName>
        <fullName evidence="3">DUF3750 domain-containing protein</fullName>
    </recommendedName>
</protein>
<dbReference type="InterPro" id="IPR022224">
    <property type="entry name" value="DUF3750"/>
</dbReference>
<dbReference type="AlphaFoldDB" id="A0A1G9Q9I9"/>
<dbReference type="EMBL" id="FNGI01000011">
    <property type="protein sequence ID" value="SDM07734.1"/>
    <property type="molecule type" value="Genomic_DNA"/>
</dbReference>
<organism evidence="1 2">
    <name type="scientific">Modicisalibacter muralis</name>
    <dbReference type="NCBI Taxonomy" id="119000"/>
    <lineage>
        <taxon>Bacteria</taxon>
        <taxon>Pseudomonadati</taxon>
        <taxon>Pseudomonadota</taxon>
        <taxon>Gammaproteobacteria</taxon>
        <taxon>Oceanospirillales</taxon>
        <taxon>Halomonadaceae</taxon>
        <taxon>Modicisalibacter</taxon>
    </lineage>
</organism>
<dbReference type="RefSeq" id="WP_089730353.1">
    <property type="nucleotide sequence ID" value="NZ_FNGI01000011.1"/>
</dbReference>
<evidence type="ECO:0008006" key="3">
    <source>
        <dbReference type="Google" id="ProtNLM"/>
    </source>
</evidence>
<accession>A0A1G9Q9I9</accession>
<keyword evidence="2" id="KW-1185">Reference proteome</keyword>
<sequence length="269" mass="28682">MRRSNGRVLRGLGLLALTLVLLLAGPLFMLAGPRIDLGSHWASADRSSAGLAPLPERTPEAVIQIYAARAFNWRGAFGVHTWIATKPAGASSYRVHQVTRWSYSASTQRSAPDRAWFGNSPWLLADYRGAAAARMIPLINDAAAAYPLAGRYRVWPGPNSNTFVAWVVRQVPGLRVQLPALAVGKDYLIDGPFAAAPSGSGYQFAVGGVIGILVALEEGIELNLLGLTLGVDFTKPALKLPGIGRVGFPQSVMGTVMTQEGRVLQTPAQ</sequence>
<proteinExistence type="predicted"/>
<name>A0A1G9Q9I9_9GAMM</name>
<dbReference type="Pfam" id="PF12570">
    <property type="entry name" value="DUF3750"/>
    <property type="match status" value="1"/>
</dbReference>